<protein>
    <submittedName>
        <fullName evidence="1">Uncharacterized protein</fullName>
    </submittedName>
</protein>
<organism evidence="1 2">
    <name type="scientific">Glutamicibacter bergerei</name>
    <dbReference type="NCBI Taxonomy" id="256702"/>
    <lineage>
        <taxon>Bacteria</taxon>
        <taxon>Bacillati</taxon>
        <taxon>Actinomycetota</taxon>
        <taxon>Actinomycetes</taxon>
        <taxon>Micrococcales</taxon>
        <taxon>Micrococcaceae</taxon>
        <taxon>Glutamicibacter</taxon>
    </lineage>
</organism>
<dbReference type="Proteomes" id="UP001595884">
    <property type="component" value="Unassembled WGS sequence"/>
</dbReference>
<sequence length="191" mass="21461">MHCTEPSAAEWITASELPWQQLVRFGPADFQAYARLRFIPDPTSEGESENDAPIPDGRLSETEQLQLVLTVLRIHSRTPQDLYFCFWEGVWHSAVTGSKVDVPNRSYLLFRGHATELGEWGTSASETQGRRPESPDPAFIWPADHAWCVANDIDPHWAGIGASNEAIGQLMADPRLDIVLTDPTLDQPYYR</sequence>
<keyword evidence="2" id="KW-1185">Reference proteome</keyword>
<dbReference type="EMBL" id="JBHSHE010000090">
    <property type="protein sequence ID" value="MFC4717988.1"/>
    <property type="molecule type" value="Genomic_DNA"/>
</dbReference>
<accession>A0ABV9MTP4</accession>
<evidence type="ECO:0000313" key="1">
    <source>
        <dbReference type="EMBL" id="MFC4717988.1"/>
    </source>
</evidence>
<proteinExistence type="predicted"/>
<evidence type="ECO:0000313" key="2">
    <source>
        <dbReference type="Proteomes" id="UP001595884"/>
    </source>
</evidence>
<reference evidence="2" key="1">
    <citation type="journal article" date="2019" name="Int. J. Syst. Evol. Microbiol.">
        <title>The Global Catalogue of Microorganisms (GCM) 10K type strain sequencing project: providing services to taxonomists for standard genome sequencing and annotation.</title>
        <authorList>
            <consortium name="The Broad Institute Genomics Platform"/>
            <consortium name="The Broad Institute Genome Sequencing Center for Infectious Disease"/>
            <person name="Wu L."/>
            <person name="Ma J."/>
        </authorList>
    </citation>
    <scope>NUCLEOTIDE SEQUENCE [LARGE SCALE GENOMIC DNA]</scope>
    <source>
        <strain evidence="2">CGMCC 1.12849</strain>
    </source>
</reference>
<gene>
    <name evidence="1" type="ORF">ACFO7V_17845</name>
</gene>
<comment type="caution">
    <text evidence="1">The sequence shown here is derived from an EMBL/GenBank/DDBJ whole genome shotgun (WGS) entry which is preliminary data.</text>
</comment>
<name>A0ABV9MTP4_9MICC</name>
<dbReference type="RefSeq" id="WP_346058953.1">
    <property type="nucleotide sequence ID" value="NZ_BAAAVQ010000020.1"/>
</dbReference>